<dbReference type="PANTHER" id="PTHR34295">
    <property type="entry name" value="BIOTIN TRANSPORTER BIOY"/>
    <property type="match status" value="1"/>
</dbReference>
<name>A0ABW2NPI8_9BACL</name>
<feature type="transmembrane region" description="Helical" evidence="3">
    <location>
        <begin position="159"/>
        <end position="178"/>
    </location>
</feature>
<feature type="transmembrane region" description="Helical" evidence="3">
    <location>
        <begin position="84"/>
        <end position="103"/>
    </location>
</feature>
<dbReference type="EMBL" id="JBHTCP010000038">
    <property type="protein sequence ID" value="MFC7372381.1"/>
    <property type="molecule type" value="Genomic_DNA"/>
</dbReference>
<proteinExistence type="inferred from homology"/>
<dbReference type="Gene3D" id="1.10.1760.20">
    <property type="match status" value="1"/>
</dbReference>
<dbReference type="Pfam" id="PF02632">
    <property type="entry name" value="BioY"/>
    <property type="match status" value="1"/>
</dbReference>
<dbReference type="InterPro" id="IPR003784">
    <property type="entry name" value="BioY"/>
</dbReference>
<comment type="subcellular location">
    <subcellularLocation>
        <location evidence="2">Cell membrane</location>
        <topology evidence="2">Multi-pass membrane protein</topology>
    </subcellularLocation>
</comment>
<keyword evidence="2" id="KW-0813">Transport</keyword>
<keyword evidence="5" id="KW-1185">Reference proteome</keyword>
<keyword evidence="3" id="KW-0812">Transmembrane</keyword>
<reference evidence="5" key="1">
    <citation type="journal article" date="2019" name="Int. J. Syst. Evol. Microbiol.">
        <title>The Global Catalogue of Microorganisms (GCM) 10K type strain sequencing project: providing services to taxonomists for standard genome sequencing and annotation.</title>
        <authorList>
            <consortium name="The Broad Institute Genomics Platform"/>
            <consortium name="The Broad Institute Genome Sequencing Center for Infectious Disease"/>
            <person name="Wu L."/>
            <person name="Ma J."/>
        </authorList>
    </citation>
    <scope>NUCLEOTIDE SEQUENCE [LARGE SCALE GENOMIC DNA]</scope>
    <source>
        <strain evidence="5">NBRC 106396</strain>
    </source>
</reference>
<dbReference type="PIRSF" id="PIRSF016661">
    <property type="entry name" value="BioY"/>
    <property type="match status" value="1"/>
</dbReference>
<evidence type="ECO:0000256" key="1">
    <source>
        <dbReference type="ARBA" id="ARBA00010692"/>
    </source>
</evidence>
<keyword evidence="3" id="KW-1133">Transmembrane helix</keyword>
<gene>
    <name evidence="4" type="ORF">ACFQPF_11915</name>
</gene>
<evidence type="ECO:0000313" key="5">
    <source>
        <dbReference type="Proteomes" id="UP001596549"/>
    </source>
</evidence>
<protein>
    <recommendedName>
        <fullName evidence="2">Biotin transporter</fullName>
    </recommendedName>
</protein>
<keyword evidence="2 3" id="KW-0472">Membrane</keyword>
<dbReference type="Proteomes" id="UP001596549">
    <property type="component" value="Unassembled WGS sequence"/>
</dbReference>
<organism evidence="4 5">
    <name type="scientific">Fictibacillus iocasae</name>
    <dbReference type="NCBI Taxonomy" id="2715437"/>
    <lineage>
        <taxon>Bacteria</taxon>
        <taxon>Bacillati</taxon>
        <taxon>Bacillota</taxon>
        <taxon>Bacilli</taxon>
        <taxon>Bacillales</taxon>
        <taxon>Fictibacillaceae</taxon>
        <taxon>Fictibacillus</taxon>
    </lineage>
</organism>
<feature type="transmembrane region" description="Helical" evidence="3">
    <location>
        <begin position="115"/>
        <end position="139"/>
    </location>
</feature>
<comment type="similarity">
    <text evidence="1 2">Belongs to the BioY family.</text>
</comment>
<sequence length="197" mass="20865">MKLRTADLTLAALFVALMAIGANITNWIPALVFGKVPLTLQTFFCILGGILLGSRLGAISMTVYALVGLAGAPVFAKFSGGFDVLVGPTFGFILSFILAAYAAGKIVELSERPTMLTYTVAAFAGLLVNYVIGTSYLYVALSTWMGVKGVTYFGTWKGMLPFLPKDTFLTILTAILAPRIHKAVSKSRPAATSKKAA</sequence>
<evidence type="ECO:0000313" key="4">
    <source>
        <dbReference type="EMBL" id="MFC7372381.1"/>
    </source>
</evidence>
<accession>A0ABW2NPI8</accession>
<keyword evidence="2" id="KW-1003">Cell membrane</keyword>
<comment type="caution">
    <text evidence="4">The sequence shown here is derived from an EMBL/GenBank/DDBJ whole genome shotgun (WGS) entry which is preliminary data.</text>
</comment>
<dbReference type="PANTHER" id="PTHR34295:SF1">
    <property type="entry name" value="BIOTIN TRANSPORTER BIOY"/>
    <property type="match status" value="1"/>
</dbReference>
<evidence type="ECO:0000256" key="2">
    <source>
        <dbReference type="PIRNR" id="PIRNR016661"/>
    </source>
</evidence>
<dbReference type="RefSeq" id="WP_379749908.1">
    <property type="nucleotide sequence ID" value="NZ_JBHTCP010000038.1"/>
</dbReference>
<evidence type="ECO:0000256" key="3">
    <source>
        <dbReference type="SAM" id="Phobius"/>
    </source>
</evidence>